<name>A0AAJ0MS08_9PEZI</name>
<feature type="compositionally biased region" description="Pro residues" evidence="1">
    <location>
        <begin position="164"/>
        <end position="176"/>
    </location>
</feature>
<sequence length="221" mass="23860">VANRNLESPSPKSVSSPKGGISPEDHQDRNPPKKLQRTDADESDPEVISNGNYISDDKISPTPINDYNSPEPQRPSTLAKTLPSIEDNHHPGYTEGNVPPLERIGDTIVNTIEGDPNVISSEYLEPTTDGHYTSSTHATQRFRELTVEDDENESTLPHAASSPSPSPIQPQDPSPSPSLLLAELPYLSPTPASSATASSTPPASSRVNSRPASIRFLILRR</sequence>
<feature type="compositionally biased region" description="Low complexity" evidence="1">
    <location>
        <begin position="177"/>
        <end position="205"/>
    </location>
</feature>
<dbReference type="RefSeq" id="XP_062693662.1">
    <property type="nucleotide sequence ID" value="XM_062834849.1"/>
</dbReference>
<gene>
    <name evidence="2" type="ORF">B0T23DRAFT_315278</name>
</gene>
<dbReference type="EMBL" id="JAULSX010000003">
    <property type="protein sequence ID" value="KAK3494233.1"/>
    <property type="molecule type" value="Genomic_DNA"/>
</dbReference>
<reference evidence="2 3" key="1">
    <citation type="journal article" date="2023" name="Mol. Phylogenet. Evol.">
        <title>Genome-scale phylogeny and comparative genomics of the fungal order Sordariales.</title>
        <authorList>
            <person name="Hensen N."/>
            <person name="Bonometti L."/>
            <person name="Westerberg I."/>
            <person name="Brannstrom I.O."/>
            <person name="Guillou S."/>
            <person name="Cros-Aarteil S."/>
            <person name="Calhoun S."/>
            <person name="Haridas S."/>
            <person name="Kuo A."/>
            <person name="Mondo S."/>
            <person name="Pangilinan J."/>
            <person name="Riley R."/>
            <person name="LaButti K."/>
            <person name="Andreopoulos B."/>
            <person name="Lipzen A."/>
            <person name="Chen C."/>
            <person name="Yan M."/>
            <person name="Daum C."/>
            <person name="Ng V."/>
            <person name="Clum A."/>
            <person name="Steindorff A."/>
            <person name="Ohm R.A."/>
            <person name="Martin F."/>
            <person name="Silar P."/>
            <person name="Natvig D.O."/>
            <person name="Lalanne C."/>
            <person name="Gautier V."/>
            <person name="Ament-Velasquez S.L."/>
            <person name="Kruys A."/>
            <person name="Hutchinson M.I."/>
            <person name="Powell A.J."/>
            <person name="Barry K."/>
            <person name="Miller A.N."/>
            <person name="Grigoriev I.V."/>
            <person name="Debuchy R."/>
            <person name="Gladieux P."/>
            <person name="Hiltunen Thoren M."/>
            <person name="Johannesson H."/>
        </authorList>
    </citation>
    <scope>NUCLEOTIDE SEQUENCE [LARGE SCALE GENOMIC DNA]</scope>
    <source>
        <strain evidence="2 3">FGSC 10403</strain>
    </source>
</reference>
<dbReference type="AlphaFoldDB" id="A0AAJ0MS08"/>
<evidence type="ECO:0000313" key="2">
    <source>
        <dbReference type="EMBL" id="KAK3494233.1"/>
    </source>
</evidence>
<comment type="caution">
    <text evidence="2">The sequence shown here is derived from an EMBL/GenBank/DDBJ whole genome shotgun (WGS) entry which is preliminary data.</text>
</comment>
<feature type="compositionally biased region" description="Basic and acidic residues" evidence="1">
    <location>
        <begin position="23"/>
        <end position="40"/>
    </location>
</feature>
<dbReference type="GeneID" id="87872471"/>
<feature type="region of interest" description="Disordered" evidence="1">
    <location>
        <begin position="1"/>
        <end position="104"/>
    </location>
</feature>
<feature type="compositionally biased region" description="Low complexity" evidence="1">
    <location>
        <begin position="8"/>
        <end position="22"/>
    </location>
</feature>
<organism evidence="2 3">
    <name type="scientific">Neurospora hispaniola</name>
    <dbReference type="NCBI Taxonomy" id="588809"/>
    <lineage>
        <taxon>Eukaryota</taxon>
        <taxon>Fungi</taxon>
        <taxon>Dikarya</taxon>
        <taxon>Ascomycota</taxon>
        <taxon>Pezizomycotina</taxon>
        <taxon>Sordariomycetes</taxon>
        <taxon>Sordariomycetidae</taxon>
        <taxon>Sordariales</taxon>
        <taxon>Sordariaceae</taxon>
        <taxon>Neurospora</taxon>
    </lineage>
</organism>
<proteinExistence type="predicted"/>
<keyword evidence="3" id="KW-1185">Reference proteome</keyword>
<dbReference type="Proteomes" id="UP001285908">
    <property type="component" value="Unassembled WGS sequence"/>
</dbReference>
<evidence type="ECO:0000256" key="1">
    <source>
        <dbReference type="SAM" id="MobiDB-lite"/>
    </source>
</evidence>
<accession>A0AAJ0MS08</accession>
<feature type="compositionally biased region" description="Polar residues" evidence="1">
    <location>
        <begin position="130"/>
        <end position="139"/>
    </location>
</feature>
<feature type="non-terminal residue" evidence="2">
    <location>
        <position position="1"/>
    </location>
</feature>
<evidence type="ECO:0000313" key="3">
    <source>
        <dbReference type="Proteomes" id="UP001285908"/>
    </source>
</evidence>
<protein>
    <submittedName>
        <fullName evidence="2">Uncharacterized protein</fullName>
    </submittedName>
</protein>
<feature type="compositionally biased region" description="Low complexity" evidence="1">
    <location>
        <begin position="154"/>
        <end position="163"/>
    </location>
</feature>
<feature type="compositionally biased region" description="Polar residues" evidence="1">
    <location>
        <begin position="62"/>
        <end position="79"/>
    </location>
</feature>
<feature type="region of interest" description="Disordered" evidence="1">
    <location>
        <begin position="120"/>
        <end position="214"/>
    </location>
</feature>